<dbReference type="STRING" id="1349785.GCA_000509405_02080"/>
<accession>A0A2H1EBJ3</accession>
<evidence type="ECO:0000313" key="2">
    <source>
        <dbReference type="Proteomes" id="UP000231564"/>
    </source>
</evidence>
<gene>
    <name evidence="1" type="ORF">MARIT_2391</name>
</gene>
<dbReference type="Gene3D" id="3.40.630.30">
    <property type="match status" value="1"/>
</dbReference>
<dbReference type="PANTHER" id="PTHR36174">
    <property type="entry name" value="LIPID II:GLYCINE GLYCYLTRANSFERASE"/>
    <property type="match status" value="1"/>
</dbReference>
<keyword evidence="2" id="KW-1185">Reference proteome</keyword>
<dbReference type="EMBL" id="LT634361">
    <property type="protein sequence ID" value="SFZ83950.1"/>
    <property type="molecule type" value="Genomic_DNA"/>
</dbReference>
<dbReference type="InterPro" id="IPR016181">
    <property type="entry name" value="Acyl_CoA_acyltransferase"/>
</dbReference>
<protein>
    <recommendedName>
        <fullName evidence="3">N-acetyltransferase domain-containing protein</fullName>
    </recommendedName>
</protein>
<proteinExistence type="predicted"/>
<dbReference type="AlphaFoldDB" id="A0A2H1EBJ3"/>
<dbReference type="Proteomes" id="UP000231564">
    <property type="component" value="Chromosome MARIT"/>
</dbReference>
<evidence type="ECO:0000313" key="1">
    <source>
        <dbReference type="EMBL" id="SFZ83950.1"/>
    </source>
</evidence>
<dbReference type="OrthoDB" id="1113003at2"/>
<dbReference type="GeneID" id="47723865"/>
<organism evidence="1 2">
    <name type="scientific">Tenacibaculum maritimum NCIMB 2154</name>
    <dbReference type="NCBI Taxonomy" id="1349785"/>
    <lineage>
        <taxon>Bacteria</taxon>
        <taxon>Pseudomonadati</taxon>
        <taxon>Bacteroidota</taxon>
        <taxon>Flavobacteriia</taxon>
        <taxon>Flavobacteriales</taxon>
        <taxon>Flavobacteriaceae</taxon>
        <taxon>Tenacibaculum</taxon>
    </lineage>
</organism>
<dbReference type="SUPFAM" id="SSF55729">
    <property type="entry name" value="Acyl-CoA N-acyltransferases (Nat)"/>
    <property type="match status" value="1"/>
</dbReference>
<dbReference type="KEGG" id="tmar:MARIT_2391"/>
<dbReference type="InterPro" id="IPR050644">
    <property type="entry name" value="PG_Glycine_Bridge_Synth"/>
</dbReference>
<dbReference type="RefSeq" id="WP_024740585.1">
    <property type="nucleotide sequence ID" value="NZ_BAUG01000009.1"/>
</dbReference>
<reference evidence="1 2" key="1">
    <citation type="submission" date="2016-11" db="EMBL/GenBank/DDBJ databases">
        <authorList>
            <person name="Jaros S."/>
            <person name="Januszkiewicz K."/>
            <person name="Wedrychowicz H."/>
        </authorList>
    </citation>
    <scope>NUCLEOTIDE SEQUENCE [LARGE SCALE GENOMIC DNA]</scope>
    <source>
        <strain evidence="1">NCIMB 2154T</strain>
    </source>
</reference>
<dbReference type="PANTHER" id="PTHR36174:SF1">
    <property type="entry name" value="LIPID II:GLYCINE GLYCYLTRANSFERASE"/>
    <property type="match status" value="1"/>
</dbReference>
<evidence type="ECO:0008006" key="3">
    <source>
        <dbReference type="Google" id="ProtNLM"/>
    </source>
</evidence>
<sequence length="299" mass="35814">MIKYLKREELDVEKYDECIEASIQSMLYAYSWYLDIVAESWAVLVLNDYEAVMPLPWKRRYAIAYITQPYFCQQLGVFSKNVILEREVVRFIKKIPKYFFKVVLQFNFQNKMDIPKAMQRENYVLSLKKGKTEIFKNYNKNRKRDYKKAEKRNFTLEKNLDSELFIKFIEEVPKNYELDSYPFSILKNLAKLKNQYIFIWGIKEDNALMASLLFLKDKHRITYLMPIISNEGKKRGYATLLVTKLIETFSESDLILDFEGSMLEGIARFYRSFGAKKETYYALNSYFFDSFFIKKPEQN</sequence>
<name>A0A2H1EBJ3_9FLAO</name>